<keyword evidence="8" id="KW-1185">Reference proteome</keyword>
<evidence type="ECO:0000259" key="6">
    <source>
        <dbReference type="Pfam" id="PF01694"/>
    </source>
</evidence>
<protein>
    <submittedName>
        <fullName evidence="7">Rhomboid family protein</fullName>
    </submittedName>
</protein>
<name>A0A3P4B960_9BURK</name>
<dbReference type="AlphaFoldDB" id="A0A3P4B960"/>
<feature type="transmembrane region" description="Helical" evidence="5">
    <location>
        <begin position="74"/>
        <end position="93"/>
    </location>
</feature>
<dbReference type="Pfam" id="PF01694">
    <property type="entry name" value="Rhomboid"/>
    <property type="match status" value="1"/>
</dbReference>
<feature type="transmembrane region" description="Helical" evidence="5">
    <location>
        <begin position="40"/>
        <end position="65"/>
    </location>
</feature>
<evidence type="ECO:0000313" key="7">
    <source>
        <dbReference type="EMBL" id="VCU72592.1"/>
    </source>
</evidence>
<proteinExistence type="predicted"/>
<feature type="transmembrane region" description="Helical" evidence="5">
    <location>
        <begin position="150"/>
        <end position="173"/>
    </location>
</feature>
<sequence>MLASLLVPILLFQCGGAPVRMALRFDRQAILAGEVWRLLTAHFVHLGWTHCLLNAAGLCLCLALAGNRHGMGWWWRRTIVLALGISLALLWLPPHIPDYVGLSGVLYGFFVLVLLPMARRDWLAAAVLLFVVGRMLWQLLAGASPDEERLIGGMVIGAAHAYGVALALAMLAWRAVGRFRARAAP</sequence>
<dbReference type="InterPro" id="IPR035952">
    <property type="entry name" value="Rhomboid-like_sf"/>
</dbReference>
<dbReference type="Proteomes" id="UP000277294">
    <property type="component" value="Unassembled WGS sequence"/>
</dbReference>
<dbReference type="GO" id="GO:0016020">
    <property type="term" value="C:membrane"/>
    <property type="evidence" value="ECO:0007669"/>
    <property type="project" value="UniProtKB-SubCell"/>
</dbReference>
<organism evidence="7 8">
    <name type="scientific">Pigmentiphaga humi</name>
    <dbReference type="NCBI Taxonomy" id="2478468"/>
    <lineage>
        <taxon>Bacteria</taxon>
        <taxon>Pseudomonadati</taxon>
        <taxon>Pseudomonadota</taxon>
        <taxon>Betaproteobacteria</taxon>
        <taxon>Burkholderiales</taxon>
        <taxon>Alcaligenaceae</taxon>
        <taxon>Pigmentiphaga</taxon>
    </lineage>
</organism>
<evidence type="ECO:0000256" key="4">
    <source>
        <dbReference type="ARBA" id="ARBA00023136"/>
    </source>
</evidence>
<reference evidence="7 8" key="1">
    <citation type="submission" date="2018-10" db="EMBL/GenBank/DDBJ databases">
        <authorList>
            <person name="Criscuolo A."/>
        </authorList>
    </citation>
    <scope>NUCLEOTIDE SEQUENCE [LARGE SCALE GENOMIC DNA]</scope>
    <source>
        <strain evidence="7">DnA1</strain>
    </source>
</reference>
<dbReference type="EMBL" id="UWPJ01000043">
    <property type="protein sequence ID" value="VCU72592.1"/>
    <property type="molecule type" value="Genomic_DNA"/>
</dbReference>
<keyword evidence="2 5" id="KW-0812">Transmembrane</keyword>
<gene>
    <name evidence="7" type="ORF">PIGHUM_04694</name>
</gene>
<feature type="transmembrane region" description="Helical" evidence="5">
    <location>
        <begin position="99"/>
        <end position="115"/>
    </location>
</feature>
<dbReference type="GO" id="GO:0004252">
    <property type="term" value="F:serine-type endopeptidase activity"/>
    <property type="evidence" value="ECO:0007669"/>
    <property type="project" value="InterPro"/>
</dbReference>
<evidence type="ECO:0000256" key="1">
    <source>
        <dbReference type="ARBA" id="ARBA00004141"/>
    </source>
</evidence>
<keyword evidence="4 5" id="KW-0472">Membrane</keyword>
<dbReference type="SUPFAM" id="SSF144091">
    <property type="entry name" value="Rhomboid-like"/>
    <property type="match status" value="1"/>
</dbReference>
<feature type="domain" description="Peptidase S54 rhomboid" evidence="6">
    <location>
        <begin position="33"/>
        <end position="163"/>
    </location>
</feature>
<feature type="transmembrane region" description="Helical" evidence="5">
    <location>
        <begin position="122"/>
        <end position="144"/>
    </location>
</feature>
<evidence type="ECO:0000313" key="8">
    <source>
        <dbReference type="Proteomes" id="UP000277294"/>
    </source>
</evidence>
<comment type="subcellular location">
    <subcellularLocation>
        <location evidence="1">Membrane</location>
        <topology evidence="1">Multi-pass membrane protein</topology>
    </subcellularLocation>
</comment>
<accession>A0A3P4B960</accession>
<dbReference type="NCBIfam" id="TIGR03902">
    <property type="entry name" value="rhom_GG_sort"/>
    <property type="match status" value="1"/>
</dbReference>
<evidence type="ECO:0000256" key="3">
    <source>
        <dbReference type="ARBA" id="ARBA00022989"/>
    </source>
</evidence>
<dbReference type="InterPro" id="IPR022764">
    <property type="entry name" value="Peptidase_S54_rhomboid_dom"/>
</dbReference>
<dbReference type="InterPro" id="IPR023826">
    <property type="entry name" value="Rhom-like_SP_proteobac"/>
</dbReference>
<evidence type="ECO:0000256" key="2">
    <source>
        <dbReference type="ARBA" id="ARBA00022692"/>
    </source>
</evidence>
<evidence type="ECO:0000256" key="5">
    <source>
        <dbReference type="SAM" id="Phobius"/>
    </source>
</evidence>
<dbReference type="Gene3D" id="1.20.1540.10">
    <property type="entry name" value="Rhomboid-like"/>
    <property type="match status" value="1"/>
</dbReference>
<keyword evidence="3 5" id="KW-1133">Transmembrane helix</keyword>